<evidence type="ECO:0008006" key="3">
    <source>
        <dbReference type="Google" id="ProtNLM"/>
    </source>
</evidence>
<accession>A0A4Q2D0I6</accession>
<gene>
    <name evidence="1" type="ORF">EST38_g13622</name>
</gene>
<comment type="caution">
    <text evidence="1">The sequence shown here is derived from an EMBL/GenBank/DDBJ whole genome shotgun (WGS) entry which is preliminary data.</text>
</comment>
<dbReference type="AlphaFoldDB" id="A0A4Q2D0I6"/>
<dbReference type="EMBL" id="SDEE01001338">
    <property type="protein sequence ID" value="RXW12232.1"/>
    <property type="molecule type" value="Genomic_DNA"/>
</dbReference>
<reference evidence="1 2" key="1">
    <citation type="submission" date="2019-01" db="EMBL/GenBank/DDBJ databases">
        <title>Draft genome sequence of Psathyrella aberdarensis IHI B618.</title>
        <authorList>
            <person name="Buettner E."/>
            <person name="Kellner H."/>
        </authorList>
    </citation>
    <scope>NUCLEOTIDE SEQUENCE [LARGE SCALE GENOMIC DNA]</scope>
    <source>
        <strain evidence="1 2">IHI B618</strain>
    </source>
</reference>
<dbReference type="OrthoDB" id="3038309at2759"/>
<organism evidence="1 2">
    <name type="scientific">Candolleomyces aberdarensis</name>
    <dbReference type="NCBI Taxonomy" id="2316362"/>
    <lineage>
        <taxon>Eukaryota</taxon>
        <taxon>Fungi</taxon>
        <taxon>Dikarya</taxon>
        <taxon>Basidiomycota</taxon>
        <taxon>Agaricomycotina</taxon>
        <taxon>Agaricomycetes</taxon>
        <taxon>Agaricomycetidae</taxon>
        <taxon>Agaricales</taxon>
        <taxon>Agaricineae</taxon>
        <taxon>Psathyrellaceae</taxon>
        <taxon>Candolleomyces</taxon>
    </lineage>
</organism>
<proteinExistence type="predicted"/>
<dbReference type="Proteomes" id="UP000290288">
    <property type="component" value="Unassembled WGS sequence"/>
</dbReference>
<evidence type="ECO:0000313" key="2">
    <source>
        <dbReference type="Proteomes" id="UP000290288"/>
    </source>
</evidence>
<sequence length="202" mass="22267">MRRFAVTLASQLPAALPATVPLIEAAVNAEPGLLTNQVSLATQLDRSILSPFQSVINEGILRETVVKGPFLIMIDGLDECEDKQGVEGFIDYIKIIFSTSSKNTLPSRSGSSLPVESSNTSARGWRLMEFCWTISTVTQQAKTFKIFYRSHSRRQRSETGSSERTFERVGPTILDMDKLIGQIGGSFVSCSNNFQIYHPASN</sequence>
<protein>
    <recommendedName>
        <fullName evidence="3">NACHT domain-containing protein</fullName>
    </recommendedName>
</protein>
<keyword evidence="2" id="KW-1185">Reference proteome</keyword>
<name>A0A4Q2D0I6_9AGAR</name>
<evidence type="ECO:0000313" key="1">
    <source>
        <dbReference type="EMBL" id="RXW12232.1"/>
    </source>
</evidence>